<keyword evidence="2" id="KW-0472">Membrane</keyword>
<dbReference type="RefSeq" id="WP_307345512.1">
    <property type="nucleotide sequence ID" value="NZ_JAUSUD010000027.1"/>
</dbReference>
<feature type="transmembrane region" description="Helical" evidence="2">
    <location>
        <begin position="47"/>
        <end position="69"/>
    </location>
</feature>
<evidence type="ECO:0000313" key="3">
    <source>
        <dbReference type="EMBL" id="MDQ0232922.1"/>
    </source>
</evidence>
<keyword evidence="4" id="KW-1185">Reference proteome</keyword>
<proteinExistence type="predicted"/>
<evidence type="ECO:0000256" key="1">
    <source>
        <dbReference type="SAM" id="MobiDB-lite"/>
    </source>
</evidence>
<evidence type="ECO:0008006" key="5">
    <source>
        <dbReference type="Google" id="ProtNLM"/>
    </source>
</evidence>
<evidence type="ECO:0000313" key="4">
    <source>
        <dbReference type="Proteomes" id="UP001234495"/>
    </source>
</evidence>
<dbReference type="Proteomes" id="UP001234495">
    <property type="component" value="Unassembled WGS sequence"/>
</dbReference>
<organism evidence="3 4">
    <name type="scientific">Metabacillus malikii</name>
    <dbReference type="NCBI Taxonomy" id="1504265"/>
    <lineage>
        <taxon>Bacteria</taxon>
        <taxon>Bacillati</taxon>
        <taxon>Bacillota</taxon>
        <taxon>Bacilli</taxon>
        <taxon>Bacillales</taxon>
        <taxon>Bacillaceae</taxon>
        <taxon>Metabacillus</taxon>
    </lineage>
</organism>
<gene>
    <name evidence="3" type="ORF">J2S19_004246</name>
</gene>
<name>A0ABT9ZKY8_9BACI</name>
<reference evidence="3 4" key="1">
    <citation type="submission" date="2023-07" db="EMBL/GenBank/DDBJ databases">
        <title>Genomic Encyclopedia of Type Strains, Phase IV (KMG-IV): sequencing the most valuable type-strain genomes for metagenomic binning, comparative biology and taxonomic classification.</title>
        <authorList>
            <person name="Goeker M."/>
        </authorList>
    </citation>
    <scope>NUCLEOTIDE SEQUENCE [LARGE SCALE GENOMIC DNA]</scope>
    <source>
        <strain evidence="3 4">DSM 29005</strain>
    </source>
</reference>
<keyword evidence="2" id="KW-1133">Transmembrane helix</keyword>
<evidence type="ECO:0000256" key="2">
    <source>
        <dbReference type="SAM" id="Phobius"/>
    </source>
</evidence>
<comment type="caution">
    <text evidence="3">The sequence shown here is derived from an EMBL/GenBank/DDBJ whole genome shotgun (WGS) entry which is preliminary data.</text>
</comment>
<keyword evidence="2" id="KW-0812">Transmembrane</keyword>
<protein>
    <recommendedName>
        <fullName evidence="5">GerMN domain-containing protein</fullName>
    </recommendedName>
</protein>
<feature type="region of interest" description="Disordered" evidence="1">
    <location>
        <begin position="100"/>
        <end position="127"/>
    </location>
</feature>
<feature type="compositionally biased region" description="Basic and acidic residues" evidence="1">
    <location>
        <begin position="100"/>
        <end position="118"/>
    </location>
</feature>
<accession>A0ABT9ZKY8</accession>
<sequence>MGKQAWNEEKVEHLMKQLPKVKDKQNPEEIYQNISNELHYRRKQKKWFAPAIASIAAICIMVIMSPFLLSNFNIAEQKSSSIMDSGNAELNNNSELAIEEKSESMETKSKDIDSEPNKKYAVTEQSNEQVEEEQKTFVLAESDANNTITIGFTDEQAQVILPITIMLEENPENIEVLEEIVPEVYYDELGPVTYELQGIDIEQPNQEEIRIELNQEQQMNGSRSEELFKNAIIETFRWHDYKHAYLYTNDEKGIELPHSGVLDNLEVPHERKKAYFLYQYNQNTLKLLVPSPNPYDSINMALEDMKNNQDNYNLKSTILDNINIETITEQNNMLEITFHADSKFLNNQEYIIMLESILLVAKEFGFERVLFKGIGIDKIGNMDVTKPIAVPYSPNPIDAN</sequence>
<dbReference type="EMBL" id="JAUSUD010000027">
    <property type="protein sequence ID" value="MDQ0232922.1"/>
    <property type="molecule type" value="Genomic_DNA"/>
</dbReference>